<evidence type="ECO:0000313" key="2">
    <source>
        <dbReference type="Proteomes" id="UP000030656"/>
    </source>
</evidence>
<reference evidence="1 2" key="2">
    <citation type="submission" date="2013-02" db="EMBL/GenBank/DDBJ databases">
        <title>The Genome Sequence of Plasmodium falciparum FCH/4.</title>
        <authorList>
            <consortium name="The Broad Institute Genome Sequencing Platform"/>
            <consortium name="The Broad Institute Genome Sequencing Center for Infectious Disease"/>
            <person name="Neafsey D."/>
            <person name="Cheeseman I."/>
            <person name="Volkman S."/>
            <person name="Adams J."/>
            <person name="Walker B."/>
            <person name="Young S.K."/>
            <person name="Zeng Q."/>
            <person name="Gargeya S."/>
            <person name="Fitzgerald M."/>
            <person name="Haas B."/>
            <person name="Abouelleil A."/>
            <person name="Alvarado L."/>
            <person name="Arachchi H.M."/>
            <person name="Berlin A.M."/>
            <person name="Chapman S.B."/>
            <person name="Dewar J."/>
            <person name="Goldberg J."/>
            <person name="Griggs A."/>
            <person name="Gujja S."/>
            <person name="Hansen M."/>
            <person name="Howarth C."/>
            <person name="Imamovic A."/>
            <person name="Larimer J."/>
            <person name="McCowan C."/>
            <person name="Murphy C."/>
            <person name="Neiman D."/>
            <person name="Pearson M."/>
            <person name="Priest M."/>
            <person name="Roberts A."/>
            <person name="Saif S."/>
            <person name="Shea T."/>
            <person name="Sisk P."/>
            <person name="Sykes S."/>
            <person name="Wortman J."/>
            <person name="Nusbaum C."/>
            <person name="Birren B."/>
        </authorList>
    </citation>
    <scope>NUCLEOTIDE SEQUENCE [LARGE SCALE GENOMIC DNA]</scope>
    <source>
        <strain evidence="1 2">FCH/4</strain>
    </source>
</reference>
<protein>
    <submittedName>
        <fullName evidence="1">Uncharacterized protein</fullName>
    </submittedName>
</protein>
<organism evidence="1 2">
    <name type="scientific">Plasmodium falciparum FCH/4</name>
    <dbReference type="NCBI Taxonomy" id="1036724"/>
    <lineage>
        <taxon>Eukaryota</taxon>
        <taxon>Sar</taxon>
        <taxon>Alveolata</taxon>
        <taxon>Apicomplexa</taxon>
        <taxon>Aconoidasida</taxon>
        <taxon>Haemosporida</taxon>
        <taxon>Plasmodiidae</taxon>
        <taxon>Plasmodium</taxon>
        <taxon>Plasmodium (Laverania)</taxon>
    </lineage>
</organism>
<gene>
    <name evidence="1" type="ORF">PFFCH_00135</name>
</gene>
<proteinExistence type="predicted"/>
<accession>A0A024VVY4</accession>
<dbReference type="AlphaFoldDB" id="A0A024VVY4"/>
<dbReference type="EMBL" id="KI927796">
    <property type="protein sequence ID" value="ETW32468.1"/>
    <property type="molecule type" value="Genomic_DNA"/>
</dbReference>
<sequence>MVKKKKKKKKKKIYIYIYIYYVVNSDTYNDRSTDKNSLFMEYLKYKKCSLLIKRNS</sequence>
<reference evidence="1 2" key="1">
    <citation type="submission" date="2013-02" db="EMBL/GenBank/DDBJ databases">
        <title>The Genome Annotation of Plasmodium falciparum FCH/4.</title>
        <authorList>
            <consortium name="The Broad Institute Genome Sequencing Platform"/>
            <consortium name="The Broad Institute Genome Sequencing Center for Infectious Disease"/>
            <person name="Neafsey D."/>
            <person name="Hoffman S."/>
            <person name="Volkman S."/>
            <person name="Rosenthal P."/>
            <person name="Walker B."/>
            <person name="Young S.K."/>
            <person name="Zeng Q."/>
            <person name="Gargeya S."/>
            <person name="Fitzgerald M."/>
            <person name="Haas B."/>
            <person name="Abouelleil A."/>
            <person name="Allen A.W."/>
            <person name="Alvarado L."/>
            <person name="Arachchi H.M."/>
            <person name="Berlin A.M."/>
            <person name="Chapman S.B."/>
            <person name="Gainer-Dewar J."/>
            <person name="Goldberg J."/>
            <person name="Griggs A."/>
            <person name="Gujja S."/>
            <person name="Hansen M."/>
            <person name="Howarth C."/>
            <person name="Imamovic A."/>
            <person name="Ireland A."/>
            <person name="Larimer J."/>
            <person name="McCowan C."/>
            <person name="Murphy C."/>
            <person name="Pearson M."/>
            <person name="Poon T.W."/>
            <person name="Priest M."/>
            <person name="Roberts A."/>
            <person name="Saif S."/>
            <person name="Shea T."/>
            <person name="Sisk P."/>
            <person name="Sykes S."/>
            <person name="Wortman J."/>
            <person name="Nusbaum C."/>
            <person name="Birren B."/>
        </authorList>
    </citation>
    <scope>NUCLEOTIDE SEQUENCE [LARGE SCALE GENOMIC DNA]</scope>
    <source>
        <strain evidence="1 2">FCH/4</strain>
    </source>
</reference>
<dbReference type="Proteomes" id="UP000030656">
    <property type="component" value="Unassembled WGS sequence"/>
</dbReference>
<name>A0A024VVY4_PLAFA</name>
<evidence type="ECO:0000313" key="1">
    <source>
        <dbReference type="EMBL" id="ETW32468.1"/>
    </source>
</evidence>